<dbReference type="KEGG" id="caa:Caka_0055"/>
<dbReference type="Proteomes" id="UP000000925">
    <property type="component" value="Chromosome"/>
</dbReference>
<reference evidence="1 2" key="1">
    <citation type="journal article" date="2010" name="Stand. Genomic Sci.">
        <title>Complete genome sequence of Coraliomargarita akajimensis type strain (04OKA010-24).</title>
        <authorList>
            <person name="Mavromatis K."/>
            <person name="Abt B."/>
            <person name="Brambilla E."/>
            <person name="Lapidus A."/>
            <person name="Copeland A."/>
            <person name="Deshpande S."/>
            <person name="Nolan M."/>
            <person name="Lucas S."/>
            <person name="Tice H."/>
            <person name="Cheng J.F."/>
            <person name="Han C."/>
            <person name="Detter J.C."/>
            <person name="Woyke T."/>
            <person name="Goodwin L."/>
            <person name="Pitluck S."/>
            <person name="Held B."/>
            <person name="Brettin T."/>
            <person name="Tapia R."/>
            <person name="Ivanova N."/>
            <person name="Mikhailova N."/>
            <person name="Pati A."/>
            <person name="Liolios K."/>
            <person name="Chen A."/>
            <person name="Palaniappan K."/>
            <person name="Land M."/>
            <person name="Hauser L."/>
            <person name="Chang Y.J."/>
            <person name="Jeffries C.D."/>
            <person name="Rohde M."/>
            <person name="Goker M."/>
            <person name="Bristow J."/>
            <person name="Eisen J.A."/>
            <person name="Markowitz V."/>
            <person name="Hugenholtz P."/>
            <person name="Klenk H.P."/>
            <person name="Kyrpides N.C."/>
        </authorList>
    </citation>
    <scope>NUCLEOTIDE SEQUENCE [LARGE SCALE GENOMIC DNA]</scope>
    <source>
        <strain evidence="2">DSM 45221 / IAM 15411 / JCM 23193 / KCTC 12865</strain>
    </source>
</reference>
<protein>
    <recommendedName>
        <fullName evidence="3">PEP-CTERM protein-sorting domain-containing protein</fullName>
    </recommendedName>
</protein>
<dbReference type="HOGENOM" id="CLU_1183410_0_0_0"/>
<dbReference type="OrthoDB" id="264607at2"/>
<gene>
    <name evidence="1" type="ordered locus">Caka_0055</name>
</gene>
<dbReference type="AlphaFoldDB" id="D5EKY2"/>
<dbReference type="EMBL" id="CP001998">
    <property type="protein sequence ID" value="ADE53084.1"/>
    <property type="molecule type" value="Genomic_DNA"/>
</dbReference>
<accession>D5EKY2</accession>
<dbReference type="eggNOG" id="ENOG502ZGI1">
    <property type="taxonomic scope" value="Bacteria"/>
</dbReference>
<proteinExistence type="predicted"/>
<keyword evidence="2" id="KW-1185">Reference proteome</keyword>
<evidence type="ECO:0008006" key="3">
    <source>
        <dbReference type="Google" id="ProtNLM"/>
    </source>
</evidence>
<name>D5EKY2_CORAD</name>
<dbReference type="RefSeq" id="WP_013041810.1">
    <property type="nucleotide sequence ID" value="NC_014008.1"/>
</dbReference>
<sequence length="234" mass="24497">MDATKNSIDRLIQSERSGADLPQGWISTTTIAGAAIAVVPCLDASIAYSGPTNIVLDANSVTSQKNYSLNFDGDGFTDAELRQVEFGGGVSQFALAFIPNTTTRNNRVMVETAINWVQQLSSGALIGPAGNFDFGSNYLRVSFNGTLGYGNFTGRGFAGFQFEATGGTTHYAWADLEVAADGSSITVHGWAYETTANTAIQAGAVPEPAHAAGALGLLAMGAAGLRRFRGSRNR</sequence>
<evidence type="ECO:0000313" key="1">
    <source>
        <dbReference type="EMBL" id="ADE53084.1"/>
    </source>
</evidence>
<organism evidence="1 2">
    <name type="scientific">Coraliomargarita akajimensis (strain DSM 45221 / IAM 15411 / JCM 23193 / KCTC 12865 / 04OKA010-24)</name>
    <dbReference type="NCBI Taxonomy" id="583355"/>
    <lineage>
        <taxon>Bacteria</taxon>
        <taxon>Pseudomonadati</taxon>
        <taxon>Verrucomicrobiota</taxon>
        <taxon>Opitutia</taxon>
        <taxon>Puniceicoccales</taxon>
        <taxon>Coraliomargaritaceae</taxon>
        <taxon>Coraliomargarita</taxon>
    </lineage>
</organism>
<evidence type="ECO:0000313" key="2">
    <source>
        <dbReference type="Proteomes" id="UP000000925"/>
    </source>
</evidence>